<gene>
    <name evidence="1" type="ORF">ACFQKD_04070</name>
</gene>
<evidence type="ECO:0000313" key="2">
    <source>
        <dbReference type="Proteomes" id="UP001596388"/>
    </source>
</evidence>
<proteinExistence type="predicted"/>
<evidence type="ECO:0008006" key="3">
    <source>
        <dbReference type="Google" id="ProtNLM"/>
    </source>
</evidence>
<evidence type="ECO:0000313" key="1">
    <source>
        <dbReference type="EMBL" id="MFC7096471.1"/>
    </source>
</evidence>
<accession>A0ABD5WVX6</accession>
<sequence length="158" mass="16053">MARRTLKLVLLAVVVTGLSVGSAGFGSVAADRTVNVAVVDDEHAYVGVVACEKGNDGPGSGTAPVRVRVTNRYSTTLTVDRITSADADRTDGVHVDEGSVNVGNREAFDVVFEDDVATVTVAVTADGFDATITNSVATKADCPLSSGSEGASSTNSST</sequence>
<dbReference type="Proteomes" id="UP001596388">
    <property type="component" value="Unassembled WGS sequence"/>
</dbReference>
<dbReference type="GeneID" id="79269639"/>
<dbReference type="EMBL" id="JBHTAG010000002">
    <property type="protein sequence ID" value="MFC7096471.1"/>
    <property type="molecule type" value="Genomic_DNA"/>
</dbReference>
<name>A0ABD5WVX6_9EURY</name>
<dbReference type="AlphaFoldDB" id="A0ABD5WVX6"/>
<comment type="caution">
    <text evidence="1">The sequence shown here is derived from an EMBL/GenBank/DDBJ whole genome shotgun (WGS) entry which is preliminary data.</text>
</comment>
<protein>
    <recommendedName>
        <fullName evidence="3">CARDB protein</fullName>
    </recommendedName>
</protein>
<dbReference type="RefSeq" id="WP_276239057.1">
    <property type="nucleotide sequence ID" value="NZ_CP119989.1"/>
</dbReference>
<organism evidence="1 2">
    <name type="scientific">Halobaculum marinum</name>
    <dbReference type="NCBI Taxonomy" id="3031996"/>
    <lineage>
        <taxon>Archaea</taxon>
        <taxon>Methanobacteriati</taxon>
        <taxon>Methanobacteriota</taxon>
        <taxon>Stenosarchaea group</taxon>
        <taxon>Halobacteria</taxon>
        <taxon>Halobacteriales</taxon>
        <taxon>Haloferacaceae</taxon>
        <taxon>Halobaculum</taxon>
    </lineage>
</organism>
<keyword evidence="2" id="KW-1185">Reference proteome</keyword>
<reference evidence="1 2" key="1">
    <citation type="journal article" date="2019" name="Int. J. Syst. Evol. Microbiol.">
        <title>The Global Catalogue of Microorganisms (GCM) 10K type strain sequencing project: providing services to taxonomists for standard genome sequencing and annotation.</title>
        <authorList>
            <consortium name="The Broad Institute Genomics Platform"/>
            <consortium name="The Broad Institute Genome Sequencing Center for Infectious Disease"/>
            <person name="Wu L."/>
            <person name="Ma J."/>
        </authorList>
    </citation>
    <scope>NUCLEOTIDE SEQUENCE [LARGE SCALE GENOMIC DNA]</scope>
    <source>
        <strain evidence="1 2">DT55</strain>
    </source>
</reference>